<proteinExistence type="predicted"/>
<dbReference type="AlphaFoldDB" id="A0A397IIX0"/>
<evidence type="ECO:0000313" key="1">
    <source>
        <dbReference type="EMBL" id="RHZ74847.1"/>
    </source>
</evidence>
<reference evidence="1 2" key="1">
    <citation type="submission" date="2018-08" db="EMBL/GenBank/DDBJ databases">
        <title>Genome and evolution of the arbuscular mycorrhizal fungus Diversispora epigaea (formerly Glomus versiforme) and its bacterial endosymbionts.</title>
        <authorList>
            <person name="Sun X."/>
            <person name="Fei Z."/>
            <person name="Harrison M."/>
        </authorList>
    </citation>
    <scope>NUCLEOTIDE SEQUENCE [LARGE SCALE GENOMIC DNA]</scope>
    <source>
        <strain evidence="1 2">IT104</strain>
    </source>
</reference>
<dbReference type="Proteomes" id="UP000266861">
    <property type="component" value="Unassembled WGS sequence"/>
</dbReference>
<dbReference type="EMBL" id="PQFF01000204">
    <property type="protein sequence ID" value="RHZ74847.1"/>
    <property type="molecule type" value="Genomic_DNA"/>
</dbReference>
<protein>
    <submittedName>
        <fullName evidence="1">Uncharacterized protein</fullName>
    </submittedName>
</protein>
<comment type="caution">
    <text evidence="1">The sequence shown here is derived from an EMBL/GenBank/DDBJ whole genome shotgun (WGS) entry which is preliminary data.</text>
</comment>
<evidence type="ECO:0000313" key="2">
    <source>
        <dbReference type="Proteomes" id="UP000266861"/>
    </source>
</evidence>
<keyword evidence="2" id="KW-1185">Reference proteome</keyword>
<gene>
    <name evidence="1" type="ORF">Glove_219g46</name>
</gene>
<sequence>MGCISPNIKENVKVTVLGTAIEERIVHLFARNMWKAKRLSTTILQAATEFPSSEISVTTTTRMLLFIFYSAR</sequence>
<organism evidence="1 2">
    <name type="scientific">Diversispora epigaea</name>
    <dbReference type="NCBI Taxonomy" id="1348612"/>
    <lineage>
        <taxon>Eukaryota</taxon>
        <taxon>Fungi</taxon>
        <taxon>Fungi incertae sedis</taxon>
        <taxon>Mucoromycota</taxon>
        <taxon>Glomeromycotina</taxon>
        <taxon>Glomeromycetes</taxon>
        <taxon>Diversisporales</taxon>
        <taxon>Diversisporaceae</taxon>
        <taxon>Diversispora</taxon>
    </lineage>
</organism>
<accession>A0A397IIX0</accession>
<name>A0A397IIX0_9GLOM</name>